<dbReference type="FunFam" id="1.10.287.950:FF:000001">
    <property type="entry name" value="Methyl-accepting chemotaxis sensory transducer"/>
    <property type="match status" value="1"/>
</dbReference>
<dbReference type="PANTHER" id="PTHR32089:SF120">
    <property type="entry name" value="METHYL-ACCEPTING CHEMOTAXIS PROTEIN TLPQ"/>
    <property type="match status" value="1"/>
</dbReference>
<dbReference type="PANTHER" id="PTHR32089">
    <property type="entry name" value="METHYL-ACCEPTING CHEMOTAXIS PROTEIN MCPB"/>
    <property type="match status" value="1"/>
</dbReference>
<keyword evidence="4 9" id="KW-1133">Transmembrane helix</keyword>
<accession>A0A6S5RQD6</accession>
<dbReference type="GO" id="GO:0004888">
    <property type="term" value="F:transmembrane signaling receptor activity"/>
    <property type="evidence" value="ECO:0007669"/>
    <property type="project" value="InterPro"/>
</dbReference>
<evidence type="ECO:0000256" key="8">
    <source>
        <dbReference type="PROSITE-ProRule" id="PRU00284"/>
    </source>
</evidence>
<evidence type="ECO:0000259" key="10">
    <source>
        <dbReference type="PROSITE" id="PS50111"/>
    </source>
</evidence>
<dbReference type="PROSITE" id="PS50111">
    <property type="entry name" value="CHEMOTAXIS_TRANSDUC_2"/>
    <property type="match status" value="1"/>
</dbReference>
<dbReference type="AlphaFoldDB" id="A0A6S5RQD6"/>
<evidence type="ECO:0000313" key="13">
    <source>
        <dbReference type="Proteomes" id="UP000515591"/>
    </source>
</evidence>
<protein>
    <submittedName>
        <fullName evidence="12">Methyl-accepting chemotaxis protein</fullName>
    </submittedName>
</protein>
<proteinExistence type="inferred from homology"/>
<feature type="transmembrane region" description="Helical" evidence="9">
    <location>
        <begin position="12"/>
        <end position="32"/>
    </location>
</feature>
<dbReference type="SUPFAM" id="SSF58104">
    <property type="entry name" value="Methyl-accepting chemotaxis protein (MCP) signaling domain"/>
    <property type="match status" value="1"/>
</dbReference>
<dbReference type="PROSITE" id="PS50885">
    <property type="entry name" value="HAMP"/>
    <property type="match status" value="1"/>
</dbReference>
<evidence type="ECO:0000313" key="12">
    <source>
        <dbReference type="EMBL" id="BBT14779.1"/>
    </source>
</evidence>
<dbReference type="InterPro" id="IPR004090">
    <property type="entry name" value="Chemotax_Me-accpt_rcpt"/>
</dbReference>
<feature type="transmembrane region" description="Helical" evidence="9">
    <location>
        <begin position="186"/>
        <end position="206"/>
    </location>
</feature>
<feature type="domain" description="HAMP" evidence="11">
    <location>
        <begin position="208"/>
        <end position="260"/>
    </location>
</feature>
<feature type="domain" description="Methyl-accepting transducer" evidence="10">
    <location>
        <begin position="265"/>
        <end position="501"/>
    </location>
</feature>
<evidence type="ECO:0000256" key="1">
    <source>
        <dbReference type="ARBA" id="ARBA00004141"/>
    </source>
</evidence>
<evidence type="ECO:0000256" key="7">
    <source>
        <dbReference type="ARBA" id="ARBA00029447"/>
    </source>
</evidence>
<comment type="similarity">
    <text evidence="7">Belongs to the methyl-accepting chemotaxis (MCP) protein family.</text>
</comment>
<dbReference type="InterPro" id="IPR024478">
    <property type="entry name" value="HlyB_4HB_MCP"/>
</dbReference>
<dbReference type="Pfam" id="PF00015">
    <property type="entry name" value="MCPsignal"/>
    <property type="match status" value="1"/>
</dbReference>
<dbReference type="InterPro" id="IPR004089">
    <property type="entry name" value="MCPsignal_dom"/>
</dbReference>
<dbReference type="Pfam" id="PF12729">
    <property type="entry name" value="4HB_MCP_1"/>
    <property type="match status" value="1"/>
</dbReference>
<dbReference type="SMART" id="SM00304">
    <property type="entry name" value="HAMP"/>
    <property type="match status" value="1"/>
</dbReference>
<organism evidence="12 13">
    <name type="scientific">Metapseudomonas otitidis</name>
    <dbReference type="NCBI Taxonomy" id="319939"/>
    <lineage>
        <taxon>Bacteria</taxon>
        <taxon>Pseudomonadati</taxon>
        <taxon>Pseudomonadota</taxon>
        <taxon>Gammaproteobacteria</taxon>
        <taxon>Pseudomonadales</taxon>
        <taxon>Pseudomonadaceae</taxon>
        <taxon>Metapseudomonas</taxon>
    </lineage>
</organism>
<name>A0A6S5RQD6_9GAMM</name>
<evidence type="ECO:0000256" key="6">
    <source>
        <dbReference type="ARBA" id="ARBA00023224"/>
    </source>
</evidence>
<keyword evidence="5 9" id="KW-0472">Membrane</keyword>
<dbReference type="CDD" id="cd11386">
    <property type="entry name" value="MCP_signal"/>
    <property type="match status" value="1"/>
</dbReference>
<dbReference type="GO" id="GO:0007165">
    <property type="term" value="P:signal transduction"/>
    <property type="evidence" value="ECO:0007669"/>
    <property type="project" value="UniProtKB-KW"/>
</dbReference>
<dbReference type="SMART" id="SM00283">
    <property type="entry name" value="MA"/>
    <property type="match status" value="1"/>
</dbReference>
<sequence length="537" mass="57910">MSIRSYRVSTRIGAGFAALVFLLLVVGGGSLWQMRQMDALSEEVQVNWLPSIIALEEMGMSAMQMRSATLRAFIDFNAQSRQRVMDERAKVAERQATYQKLISSPQEQDTYQRFSAALKGYEDTQLEIFRNLEAGNRDEALRIVNEVLNLHGADMSKALAELVQLNKQGAITAADASGAAYHEAKFLVLVILGGSLGLAIVLAVVLSRSVVRPLAEAVGVAQTVAAGDLTRPIPIEGRDEATQLMEALRAMQDSLRRTISHITDSSAQLASASEELHAVTEDSTRGLQQQNHEIEQAATACNEMSAAVDGVAHNASITLDASRQADTAAHEGSRQMTDTVQAISALANEVNTSAERVGSLARQMQEVGKVLDVIRSIAEQTNLLALNAAIEAARAGEQGRGFAVVADEVRLLAQRTQESTLEIEQMVGRLQQEATSSVQTMQDSSELARDTAQLAERANQSLQEISRTIAAINEQNVMIASAAEEQAAVAREVDRSLINIRDLSAQTAAGAQQTSASSQDLSRLAVDLNRVVSSFRL</sequence>
<dbReference type="PRINTS" id="PR00260">
    <property type="entry name" value="CHEMTRNSDUCR"/>
</dbReference>
<gene>
    <name evidence="12" type="ORF">WP8S17C03_08280</name>
</gene>
<dbReference type="Gene3D" id="1.10.287.950">
    <property type="entry name" value="Methyl-accepting chemotaxis protein"/>
    <property type="match status" value="1"/>
</dbReference>
<dbReference type="InterPro" id="IPR003660">
    <property type="entry name" value="HAMP_dom"/>
</dbReference>
<dbReference type="CDD" id="cd06225">
    <property type="entry name" value="HAMP"/>
    <property type="match status" value="1"/>
</dbReference>
<evidence type="ECO:0000256" key="9">
    <source>
        <dbReference type="SAM" id="Phobius"/>
    </source>
</evidence>
<dbReference type="GO" id="GO:0006935">
    <property type="term" value="P:chemotaxis"/>
    <property type="evidence" value="ECO:0007669"/>
    <property type="project" value="UniProtKB-KW"/>
</dbReference>
<reference evidence="12 13" key="1">
    <citation type="submission" date="2019-12" db="EMBL/GenBank/DDBJ databases">
        <title>complete genome sequences of Pseudomonas otitidis str. WP8-S17-CRE-03 isolated from wastewater treatment plant effluent.</title>
        <authorList>
            <person name="Sekizuka T."/>
            <person name="Itokawa K."/>
            <person name="Yatsu K."/>
            <person name="Inamine Y."/>
            <person name="Kuroda M."/>
        </authorList>
    </citation>
    <scope>NUCLEOTIDE SEQUENCE [LARGE SCALE GENOMIC DNA]</scope>
    <source>
        <strain evidence="12 13">WP8-S17-CRE-03</strain>
    </source>
</reference>
<evidence type="ECO:0000256" key="2">
    <source>
        <dbReference type="ARBA" id="ARBA00022500"/>
    </source>
</evidence>
<keyword evidence="6 8" id="KW-0807">Transducer</keyword>
<evidence type="ECO:0000259" key="11">
    <source>
        <dbReference type="PROSITE" id="PS50885"/>
    </source>
</evidence>
<keyword evidence="2" id="KW-0145">Chemotaxis</keyword>
<comment type="subcellular location">
    <subcellularLocation>
        <location evidence="1">Membrane</location>
        <topology evidence="1">Multi-pass membrane protein</topology>
    </subcellularLocation>
</comment>
<dbReference type="Proteomes" id="UP000515591">
    <property type="component" value="Chromosome"/>
</dbReference>
<evidence type="ECO:0000256" key="4">
    <source>
        <dbReference type="ARBA" id="ARBA00022989"/>
    </source>
</evidence>
<evidence type="ECO:0000256" key="3">
    <source>
        <dbReference type="ARBA" id="ARBA00022692"/>
    </source>
</evidence>
<dbReference type="GO" id="GO:0016020">
    <property type="term" value="C:membrane"/>
    <property type="evidence" value="ECO:0007669"/>
    <property type="project" value="UniProtKB-SubCell"/>
</dbReference>
<evidence type="ECO:0000256" key="5">
    <source>
        <dbReference type="ARBA" id="ARBA00023136"/>
    </source>
</evidence>
<dbReference type="RefSeq" id="WP_182851706.1">
    <property type="nucleotide sequence ID" value="NZ_AP022213.1"/>
</dbReference>
<dbReference type="Pfam" id="PF00672">
    <property type="entry name" value="HAMP"/>
    <property type="match status" value="1"/>
</dbReference>
<dbReference type="EMBL" id="AP022213">
    <property type="protein sequence ID" value="BBT14779.1"/>
    <property type="molecule type" value="Genomic_DNA"/>
</dbReference>
<keyword evidence="3 9" id="KW-0812">Transmembrane</keyword>